<name>A0A445N095_9BACT</name>
<reference evidence="1" key="1">
    <citation type="submission" date="2018-01" db="EMBL/GenBank/DDBJ databases">
        <authorList>
            <person name="Regsiter A."/>
            <person name="William W."/>
        </authorList>
    </citation>
    <scope>NUCLEOTIDE SEQUENCE</scope>
    <source>
        <strain evidence="1">TRIP AH-1</strain>
    </source>
</reference>
<evidence type="ECO:0000313" key="1">
    <source>
        <dbReference type="EMBL" id="SPD75178.1"/>
    </source>
</evidence>
<dbReference type="Pfam" id="PF06980">
    <property type="entry name" value="DUF1302"/>
    <property type="match status" value="1"/>
</dbReference>
<protein>
    <submittedName>
        <fullName evidence="1">Uncharacterized protein</fullName>
    </submittedName>
</protein>
<organism evidence="1">
    <name type="scientific">uncultured Desulfobacterium sp</name>
    <dbReference type="NCBI Taxonomy" id="201089"/>
    <lineage>
        <taxon>Bacteria</taxon>
        <taxon>Pseudomonadati</taxon>
        <taxon>Thermodesulfobacteriota</taxon>
        <taxon>Desulfobacteria</taxon>
        <taxon>Desulfobacterales</taxon>
        <taxon>Desulfobacteriaceae</taxon>
        <taxon>Desulfobacterium</taxon>
        <taxon>environmental samples</taxon>
    </lineage>
</organism>
<sequence>MKINLRIGEKAWLLVFMFLIVGALDARADINLTDDLTLSGMARYTTVMSIGTMNPYLDALNNSAGGGKVGKPRWNLLRSLLQLELNYKPTDIFRFYMKGRITHDQTYLLQGSDLNDYNTTTWTYEHHAADMKTGYGEDTFMAEIWELWANVETERFWIRLGKQQIAWGDLPGVRIADKFNPLDKSWHLTNEPEEFENIRIPEWAGRFYFSLPADMSGPFDEVYVDIAYNPGDLHPDMQPASGSPYMNSFSGDPYAGLADTGAPQPDPDYNDMRGEDKYGVRVGFNVGQLQSSFSYMSLYNDYAIWDTLDAPIEVVSTRTRRGTVYPKIDVYAMTLSYAWDHPWDTAMTLEASYTPNQPWQHWQGDLFRPGVYVPAAQESKYWRTAAYFERNVFWLNSLSRFFFPEKIGFMYYRHWIDEEDKTLVKINPAPYSDENRLDWAMDMFLFSYTVPFGEGAAWEFNPKLYWNPEGGYKIQSFLKYAPNYYWRFDLGAMWQGGSDENFLLPGCINTNWNDEMYFRITYSF</sequence>
<gene>
    <name evidence="1" type="ORF">PITCH_A470007</name>
</gene>
<dbReference type="AlphaFoldDB" id="A0A445N095"/>
<accession>A0A445N095</accession>
<dbReference type="InterPro" id="IPR010727">
    <property type="entry name" value="DUF1302"/>
</dbReference>
<dbReference type="EMBL" id="OJIN01000189">
    <property type="protein sequence ID" value="SPD75178.1"/>
    <property type="molecule type" value="Genomic_DNA"/>
</dbReference>
<proteinExistence type="predicted"/>